<feature type="transmembrane region" description="Helical" evidence="1">
    <location>
        <begin position="160"/>
        <end position="177"/>
    </location>
</feature>
<feature type="non-terminal residue" evidence="2">
    <location>
        <position position="285"/>
    </location>
</feature>
<sequence>MNKWPDVPTILRMFERIPQIKLNIPYMPLNNTHISLFFAILFLYLSHDLSSPIFEILSLVLFAYLAHLYQDELFDTFWNSIITLLSFFVIYNLLSGIINFVFVETDWNIIWRNRRMLLVGPTFVTPATGHEIWRLWPPFYFLMAIIGAAYGTLGEKKSRFFISYSIFSLACLAFLWQEQDYYSGFYKETVSTRNYDPVGSTVLLLGGLALGAGCFHLVHSYYKDAEEYRIKYFQNILVSLTVIAFIATILILDPPGDDGVKPSGWGGLVLNLIFASAAIVVGFGV</sequence>
<proteinExistence type="predicted"/>
<feature type="transmembrane region" description="Helical" evidence="1">
    <location>
        <begin position="26"/>
        <end position="45"/>
    </location>
</feature>
<keyword evidence="1" id="KW-0812">Transmembrane</keyword>
<name>A0A382HPE6_9ZZZZ</name>
<feature type="transmembrane region" description="Helical" evidence="1">
    <location>
        <begin position="135"/>
        <end position="153"/>
    </location>
</feature>
<dbReference type="AlphaFoldDB" id="A0A382HPE6"/>
<accession>A0A382HPE6</accession>
<keyword evidence="1" id="KW-1133">Transmembrane helix</keyword>
<feature type="transmembrane region" description="Helical" evidence="1">
    <location>
        <begin position="264"/>
        <end position="284"/>
    </location>
</feature>
<gene>
    <name evidence="2" type="ORF">METZ01_LOCUS241681</name>
</gene>
<feature type="transmembrane region" description="Helical" evidence="1">
    <location>
        <begin position="197"/>
        <end position="218"/>
    </location>
</feature>
<protein>
    <submittedName>
        <fullName evidence="2">Uncharacterized protein</fullName>
    </submittedName>
</protein>
<dbReference type="EMBL" id="UINC01062322">
    <property type="protein sequence ID" value="SVB88827.1"/>
    <property type="molecule type" value="Genomic_DNA"/>
</dbReference>
<feature type="transmembrane region" description="Helical" evidence="1">
    <location>
        <begin position="230"/>
        <end position="252"/>
    </location>
</feature>
<evidence type="ECO:0000313" key="2">
    <source>
        <dbReference type="EMBL" id="SVB88827.1"/>
    </source>
</evidence>
<reference evidence="2" key="1">
    <citation type="submission" date="2018-05" db="EMBL/GenBank/DDBJ databases">
        <authorList>
            <person name="Lanie J.A."/>
            <person name="Ng W.-L."/>
            <person name="Kazmierczak K.M."/>
            <person name="Andrzejewski T.M."/>
            <person name="Davidsen T.M."/>
            <person name="Wayne K.J."/>
            <person name="Tettelin H."/>
            <person name="Glass J.I."/>
            <person name="Rusch D."/>
            <person name="Podicherti R."/>
            <person name="Tsui H.-C.T."/>
            <person name="Winkler M.E."/>
        </authorList>
    </citation>
    <scope>NUCLEOTIDE SEQUENCE</scope>
</reference>
<keyword evidence="1" id="KW-0472">Membrane</keyword>
<feature type="transmembrane region" description="Helical" evidence="1">
    <location>
        <begin position="51"/>
        <end position="69"/>
    </location>
</feature>
<organism evidence="2">
    <name type="scientific">marine metagenome</name>
    <dbReference type="NCBI Taxonomy" id="408172"/>
    <lineage>
        <taxon>unclassified sequences</taxon>
        <taxon>metagenomes</taxon>
        <taxon>ecological metagenomes</taxon>
    </lineage>
</organism>
<feature type="transmembrane region" description="Helical" evidence="1">
    <location>
        <begin position="81"/>
        <end position="102"/>
    </location>
</feature>
<evidence type="ECO:0000256" key="1">
    <source>
        <dbReference type="SAM" id="Phobius"/>
    </source>
</evidence>